<feature type="non-terminal residue" evidence="1">
    <location>
        <position position="1"/>
    </location>
</feature>
<dbReference type="Proteomes" id="UP000004968">
    <property type="component" value="Unassembled WGS sequence"/>
</dbReference>
<name>D3AQF3_9FIRM</name>
<organism evidence="1 2">
    <name type="scientific">Hungatella hathewayi DSM 13479</name>
    <dbReference type="NCBI Taxonomy" id="566550"/>
    <lineage>
        <taxon>Bacteria</taxon>
        <taxon>Bacillati</taxon>
        <taxon>Bacillota</taxon>
        <taxon>Clostridia</taxon>
        <taxon>Lachnospirales</taxon>
        <taxon>Lachnospiraceae</taxon>
        <taxon>Hungatella</taxon>
    </lineage>
</organism>
<proteinExistence type="predicted"/>
<protein>
    <submittedName>
        <fullName evidence="1">Uncharacterized protein</fullName>
    </submittedName>
</protein>
<evidence type="ECO:0000313" key="1">
    <source>
        <dbReference type="EMBL" id="EFC95955.1"/>
    </source>
</evidence>
<reference evidence="1 2" key="1">
    <citation type="submission" date="2010-01" db="EMBL/GenBank/DDBJ databases">
        <authorList>
            <person name="Weinstock G."/>
            <person name="Sodergren E."/>
            <person name="Clifton S."/>
            <person name="Fulton L."/>
            <person name="Fulton B."/>
            <person name="Courtney L."/>
            <person name="Fronick C."/>
            <person name="Harrison M."/>
            <person name="Strong C."/>
            <person name="Farmer C."/>
            <person name="Delahaunty K."/>
            <person name="Markovic C."/>
            <person name="Hall O."/>
            <person name="Minx P."/>
            <person name="Tomlinson C."/>
            <person name="Mitreva M."/>
            <person name="Nelson J."/>
            <person name="Hou S."/>
            <person name="Wollam A."/>
            <person name="Pepin K.H."/>
            <person name="Johnson M."/>
            <person name="Bhonagiri V."/>
            <person name="Nash W.E."/>
            <person name="Warren W."/>
            <person name="Chinwalla A."/>
            <person name="Mardis E.R."/>
            <person name="Wilson R.K."/>
        </authorList>
    </citation>
    <scope>NUCLEOTIDE SEQUENCE [LARGE SCALE GENOMIC DNA]</scope>
    <source>
        <strain evidence="1 2">DSM 13479</strain>
    </source>
</reference>
<comment type="caution">
    <text evidence="1">The sequence shown here is derived from an EMBL/GenBank/DDBJ whole genome shotgun (WGS) entry which is preliminary data.</text>
</comment>
<dbReference type="EMBL" id="ACIO01000648">
    <property type="protein sequence ID" value="EFC95955.1"/>
    <property type="molecule type" value="Genomic_DNA"/>
</dbReference>
<accession>D3AQF3</accession>
<dbReference type="AlphaFoldDB" id="D3AQF3"/>
<dbReference type="HOGENOM" id="CLU_3301233_0_0_9"/>
<evidence type="ECO:0000313" key="2">
    <source>
        <dbReference type="Proteomes" id="UP000004968"/>
    </source>
</evidence>
<gene>
    <name evidence="1" type="ORF">CLOSTHATH_05859</name>
</gene>
<sequence>SSVKAVAQKYHGSVRFEFKEDIYKASVLMVMPVSEKVQE</sequence>